<dbReference type="PANTHER" id="PTHR30532">
    <property type="entry name" value="IRON III DICITRATE-BINDING PERIPLASMIC PROTEIN"/>
    <property type="match status" value="1"/>
</dbReference>
<dbReference type="CDD" id="cd01140">
    <property type="entry name" value="FatB"/>
    <property type="match status" value="1"/>
</dbReference>
<gene>
    <name evidence="7" type="ORF">PSM36_3458</name>
</gene>
<keyword evidence="3" id="KW-0813">Transport</keyword>
<dbReference type="PROSITE" id="PS51257">
    <property type="entry name" value="PROKAR_LIPOPROTEIN"/>
    <property type="match status" value="1"/>
</dbReference>
<dbReference type="GO" id="GO:1901678">
    <property type="term" value="P:iron coordination entity transport"/>
    <property type="evidence" value="ECO:0007669"/>
    <property type="project" value="UniProtKB-ARBA"/>
</dbReference>
<name>A0A1R3T3E0_9BACT</name>
<keyword evidence="8" id="KW-1185">Reference proteome</keyword>
<evidence type="ECO:0000313" key="7">
    <source>
        <dbReference type="EMBL" id="SCD22241.1"/>
    </source>
</evidence>
<evidence type="ECO:0000256" key="4">
    <source>
        <dbReference type="ARBA" id="ARBA00022496"/>
    </source>
</evidence>
<dbReference type="GO" id="GO:0030288">
    <property type="term" value="C:outer membrane-bounded periplasmic space"/>
    <property type="evidence" value="ECO:0007669"/>
    <property type="project" value="TreeGrafter"/>
</dbReference>
<evidence type="ECO:0000256" key="5">
    <source>
        <dbReference type="ARBA" id="ARBA00022729"/>
    </source>
</evidence>
<keyword evidence="4" id="KW-0410">Iron transport</keyword>
<keyword evidence="4" id="KW-0408">Iron</keyword>
<dbReference type="PROSITE" id="PS50983">
    <property type="entry name" value="FE_B12_PBP"/>
    <property type="match status" value="1"/>
</dbReference>
<evidence type="ECO:0000256" key="3">
    <source>
        <dbReference type="ARBA" id="ARBA00022448"/>
    </source>
</evidence>
<dbReference type="Proteomes" id="UP000187464">
    <property type="component" value="Chromosome I"/>
</dbReference>
<comment type="subcellular location">
    <subcellularLocation>
        <location evidence="1">Cell envelope</location>
    </subcellularLocation>
</comment>
<organism evidence="7 8">
    <name type="scientific">Proteiniphilum saccharofermentans</name>
    <dbReference type="NCBI Taxonomy" id="1642647"/>
    <lineage>
        <taxon>Bacteria</taxon>
        <taxon>Pseudomonadati</taxon>
        <taxon>Bacteroidota</taxon>
        <taxon>Bacteroidia</taxon>
        <taxon>Bacteroidales</taxon>
        <taxon>Dysgonomonadaceae</taxon>
        <taxon>Proteiniphilum</taxon>
    </lineage>
</organism>
<dbReference type="Pfam" id="PF01497">
    <property type="entry name" value="Peripla_BP_2"/>
    <property type="match status" value="1"/>
</dbReference>
<dbReference type="RefSeq" id="WP_076931909.1">
    <property type="nucleotide sequence ID" value="NZ_LT605205.1"/>
</dbReference>
<keyword evidence="5" id="KW-0732">Signal</keyword>
<reference evidence="7 8" key="1">
    <citation type="submission" date="2016-08" db="EMBL/GenBank/DDBJ databases">
        <authorList>
            <person name="Seilhamer J.J."/>
        </authorList>
    </citation>
    <scope>NUCLEOTIDE SEQUENCE [LARGE SCALE GENOMIC DNA]</scope>
    <source>
        <strain evidence="7">M3/6</strain>
    </source>
</reference>
<dbReference type="PANTHER" id="PTHR30532:SF28">
    <property type="entry name" value="PETROBACTIN-BINDING PROTEIN YCLQ"/>
    <property type="match status" value="1"/>
</dbReference>
<dbReference type="SUPFAM" id="SSF53807">
    <property type="entry name" value="Helical backbone' metal receptor"/>
    <property type="match status" value="1"/>
</dbReference>
<proteinExistence type="inferred from homology"/>
<protein>
    <submittedName>
        <fullName evidence="7">ABC-type enterochelin transport system</fullName>
    </submittedName>
</protein>
<dbReference type="InterPro" id="IPR002491">
    <property type="entry name" value="ABC_transptr_periplasmic_BD"/>
</dbReference>
<evidence type="ECO:0000259" key="6">
    <source>
        <dbReference type="PROSITE" id="PS50983"/>
    </source>
</evidence>
<dbReference type="Gene3D" id="3.40.50.1980">
    <property type="entry name" value="Nitrogenase molybdenum iron protein domain"/>
    <property type="match status" value="2"/>
</dbReference>
<dbReference type="AlphaFoldDB" id="A0A1R3T3E0"/>
<keyword evidence="4" id="KW-0406">Ion transport</keyword>
<dbReference type="InterPro" id="IPR051313">
    <property type="entry name" value="Bact_iron-sidero_bind"/>
</dbReference>
<dbReference type="EMBL" id="LT605205">
    <property type="protein sequence ID" value="SCD22241.1"/>
    <property type="molecule type" value="Genomic_DNA"/>
</dbReference>
<evidence type="ECO:0000256" key="2">
    <source>
        <dbReference type="ARBA" id="ARBA00008814"/>
    </source>
</evidence>
<sequence length="309" mass="33634">MKTKIFLFALGVIIALSGCTGNQQQRERTGETVTVTHTLGTVEVPVNPERVIALDFSALENLDYLGIKPVAIPKSGVPSHLSKYKDDPSIVDVGTVVEVNLEKINELQPDLIIIGGRLADFYKDLSAIAPVMYPTVMGTTDFLGAFKANLDDLGRVFGKQDELDRAFAEIETKVGQVKAKVEASDDRALILLHNRGRFSAYGSGSRFGIIHDVLGFQEAEKGLGTHVHGTPVSSEFVQKANPDIIFIVDRSMIVGNAVMDKEEVENKLVKQTNAAQNGRIFYLNPEVWYLAGGGIASVNMMIDEVSKAL</sequence>
<dbReference type="InterPro" id="IPR033870">
    <property type="entry name" value="FatB"/>
</dbReference>
<accession>A0A1R3T3E0</accession>
<comment type="similarity">
    <text evidence="2">Belongs to the bacterial solute-binding protein 8 family.</text>
</comment>
<evidence type="ECO:0000256" key="1">
    <source>
        <dbReference type="ARBA" id="ARBA00004196"/>
    </source>
</evidence>
<dbReference type="STRING" id="1642647.PSM36_3458"/>
<dbReference type="KEGG" id="psac:PSM36_3458"/>
<evidence type="ECO:0000313" key="8">
    <source>
        <dbReference type="Proteomes" id="UP000187464"/>
    </source>
</evidence>
<feature type="domain" description="Fe/B12 periplasmic-binding" evidence="6">
    <location>
        <begin position="50"/>
        <end position="309"/>
    </location>
</feature>